<evidence type="ECO:0000256" key="1">
    <source>
        <dbReference type="SAM" id="MobiDB-lite"/>
    </source>
</evidence>
<dbReference type="EMBL" id="JYDR01002600">
    <property type="protein sequence ID" value="KRY62151.1"/>
    <property type="molecule type" value="Genomic_DNA"/>
</dbReference>
<accession>A0A0V1DKR9</accession>
<proteinExistence type="predicted"/>
<name>A0A0V1DKR9_TRIPS</name>
<protein>
    <submittedName>
        <fullName evidence="2">Uncharacterized protein</fullName>
    </submittedName>
</protein>
<organism evidence="2 3">
    <name type="scientific">Trichinella pseudospiralis</name>
    <name type="common">Parasitic roundworm</name>
    <dbReference type="NCBI Taxonomy" id="6337"/>
    <lineage>
        <taxon>Eukaryota</taxon>
        <taxon>Metazoa</taxon>
        <taxon>Ecdysozoa</taxon>
        <taxon>Nematoda</taxon>
        <taxon>Enoplea</taxon>
        <taxon>Dorylaimia</taxon>
        <taxon>Trichinellida</taxon>
        <taxon>Trichinellidae</taxon>
        <taxon>Trichinella</taxon>
    </lineage>
</organism>
<reference evidence="2 3" key="1">
    <citation type="submission" date="2015-01" db="EMBL/GenBank/DDBJ databases">
        <title>Evolution of Trichinella species and genotypes.</title>
        <authorList>
            <person name="Korhonen P.K."/>
            <person name="Edoardo P."/>
            <person name="Giuseppe L.R."/>
            <person name="Gasser R.B."/>
        </authorList>
    </citation>
    <scope>NUCLEOTIDE SEQUENCE [LARGE SCALE GENOMIC DNA]</scope>
    <source>
        <strain evidence="2">ISS13</strain>
    </source>
</reference>
<dbReference type="AlphaFoldDB" id="A0A0V1DKR9"/>
<sequence>LGAVGNKPIGETDRIDHSQHPTMPSRFEIHHASSDATVVFVQSNGQSHKVGKWKRSVEDGTW</sequence>
<comment type="caution">
    <text evidence="2">The sequence shown here is derived from an EMBL/GenBank/DDBJ whole genome shotgun (WGS) entry which is preliminary data.</text>
</comment>
<feature type="region of interest" description="Disordered" evidence="1">
    <location>
        <begin position="1"/>
        <end position="25"/>
    </location>
</feature>
<dbReference type="Proteomes" id="UP000054632">
    <property type="component" value="Unassembled WGS sequence"/>
</dbReference>
<evidence type="ECO:0000313" key="3">
    <source>
        <dbReference type="Proteomes" id="UP000054632"/>
    </source>
</evidence>
<gene>
    <name evidence="2" type="ORF">T4A_3599</name>
</gene>
<feature type="non-terminal residue" evidence="2">
    <location>
        <position position="1"/>
    </location>
</feature>
<evidence type="ECO:0000313" key="2">
    <source>
        <dbReference type="EMBL" id="KRY62151.1"/>
    </source>
</evidence>
<feature type="compositionally biased region" description="Basic and acidic residues" evidence="1">
    <location>
        <begin position="10"/>
        <end position="19"/>
    </location>
</feature>